<keyword evidence="1" id="KW-0067">ATP-binding</keyword>
<name>A0A7X2TEY3_9CLOT</name>
<evidence type="ECO:0000313" key="3">
    <source>
        <dbReference type="EMBL" id="MSS38678.1"/>
    </source>
</evidence>
<dbReference type="RefSeq" id="WP_154474054.1">
    <property type="nucleotide sequence ID" value="NZ_VUMD01000036.1"/>
</dbReference>
<evidence type="ECO:0000259" key="2">
    <source>
        <dbReference type="PROSITE" id="PS50901"/>
    </source>
</evidence>
<protein>
    <submittedName>
        <fullName evidence="3">DUF87 domain-containing protein</fullName>
    </submittedName>
</protein>
<dbReference type="Gene3D" id="3.40.50.300">
    <property type="entry name" value="P-loop containing nucleotide triphosphate hydrolases"/>
    <property type="match status" value="2"/>
</dbReference>
<evidence type="ECO:0000313" key="4">
    <source>
        <dbReference type="Proteomes" id="UP000429958"/>
    </source>
</evidence>
<accession>A0A7X2TEY3</accession>
<dbReference type="PROSITE" id="PS50901">
    <property type="entry name" value="FTSK"/>
    <property type="match status" value="1"/>
</dbReference>
<feature type="domain" description="FtsK" evidence="2">
    <location>
        <begin position="17"/>
        <end position="185"/>
    </location>
</feature>
<dbReference type="Pfam" id="PF01935">
    <property type="entry name" value="DUF87"/>
    <property type="match status" value="1"/>
</dbReference>
<dbReference type="GO" id="GO:0005524">
    <property type="term" value="F:ATP binding"/>
    <property type="evidence" value="ECO:0007669"/>
    <property type="project" value="UniProtKB-UniRule"/>
</dbReference>
<feature type="binding site" evidence="1">
    <location>
        <begin position="34"/>
        <end position="41"/>
    </location>
    <ligand>
        <name>ATP</name>
        <dbReference type="ChEBI" id="CHEBI:30616"/>
    </ligand>
</feature>
<reference evidence="3 4" key="1">
    <citation type="submission" date="2019-08" db="EMBL/GenBank/DDBJ databases">
        <title>In-depth cultivation of the pig gut microbiome towards novel bacterial diversity and tailored functional studies.</title>
        <authorList>
            <person name="Wylensek D."/>
            <person name="Hitch T.C.A."/>
            <person name="Clavel T."/>
        </authorList>
    </citation>
    <scope>NUCLEOTIDE SEQUENCE [LARGE SCALE GENOMIC DNA]</scope>
    <source>
        <strain evidence="3 4">WCA-389-WT-23D1</strain>
    </source>
</reference>
<gene>
    <name evidence="3" type="ORF">FYJ39_19785</name>
</gene>
<dbReference type="GO" id="GO:0003677">
    <property type="term" value="F:DNA binding"/>
    <property type="evidence" value="ECO:0007669"/>
    <property type="project" value="InterPro"/>
</dbReference>
<dbReference type="EMBL" id="VUMD01000036">
    <property type="protein sequence ID" value="MSS38678.1"/>
    <property type="molecule type" value="Genomic_DNA"/>
</dbReference>
<sequence length="237" mass="27378">MEIGLFLQEDFLNYGIQKYTLWNPAMAPHIVIFGATGTGKTYATKLMLGRISKHIPDSQFFVCDFKGDLDFSFLIGDSRFYRFLDCQKGLSDFYNLFEKRQSGEDKSRNLLLLFFDEWASYTLNLEKKKAEDEKKKLATLLMLGRSFNVHVLISQQRVDASYFNAARDNFNEVIALGNLSPEGKEMMFRDYKDKMKPDRKQGTGYMLTNGTDLTPIVVPTISDMNRLNNYIKMAVER</sequence>
<dbReference type="PANTHER" id="PTHR30121">
    <property type="entry name" value="UNCHARACTERIZED PROTEIN YJGR-RELATED"/>
    <property type="match status" value="1"/>
</dbReference>
<evidence type="ECO:0000256" key="1">
    <source>
        <dbReference type="PROSITE-ProRule" id="PRU00289"/>
    </source>
</evidence>
<dbReference type="InterPro" id="IPR002789">
    <property type="entry name" value="HerA_central"/>
</dbReference>
<dbReference type="InterPro" id="IPR002543">
    <property type="entry name" value="FtsK_dom"/>
</dbReference>
<organism evidence="3 4">
    <name type="scientific">Clostridium porci</name>
    <dbReference type="NCBI Taxonomy" id="2605778"/>
    <lineage>
        <taxon>Bacteria</taxon>
        <taxon>Bacillati</taxon>
        <taxon>Bacillota</taxon>
        <taxon>Clostridia</taxon>
        <taxon>Eubacteriales</taxon>
        <taxon>Clostridiaceae</taxon>
        <taxon>Clostridium</taxon>
    </lineage>
</organism>
<dbReference type="PANTHER" id="PTHR30121:SF6">
    <property type="entry name" value="SLR6007 PROTEIN"/>
    <property type="match status" value="1"/>
</dbReference>
<dbReference type="SUPFAM" id="SSF52540">
    <property type="entry name" value="P-loop containing nucleoside triphosphate hydrolases"/>
    <property type="match status" value="1"/>
</dbReference>
<keyword evidence="4" id="KW-1185">Reference proteome</keyword>
<dbReference type="InterPro" id="IPR027417">
    <property type="entry name" value="P-loop_NTPase"/>
</dbReference>
<comment type="caution">
    <text evidence="3">The sequence shown here is derived from an EMBL/GenBank/DDBJ whole genome shotgun (WGS) entry which is preliminary data.</text>
</comment>
<proteinExistence type="predicted"/>
<keyword evidence="1" id="KW-0547">Nucleotide-binding</keyword>
<dbReference type="InterPro" id="IPR051162">
    <property type="entry name" value="T4SS_component"/>
</dbReference>
<dbReference type="Proteomes" id="UP000429958">
    <property type="component" value="Unassembled WGS sequence"/>
</dbReference>
<dbReference type="AlphaFoldDB" id="A0A7X2TEY3"/>